<dbReference type="Proteomes" id="UP000192678">
    <property type="component" value="Unassembled WGS sequence"/>
</dbReference>
<dbReference type="AlphaFoldDB" id="A0A1W2D1F9"/>
<proteinExistence type="predicted"/>
<name>A0A1W2D1F9_9SPHI</name>
<gene>
    <name evidence="1" type="ORF">SAMN04488101_105142</name>
</gene>
<organism evidence="1 2">
    <name type="scientific">Pedobacter nyackensis</name>
    <dbReference type="NCBI Taxonomy" id="475255"/>
    <lineage>
        <taxon>Bacteria</taxon>
        <taxon>Pseudomonadati</taxon>
        <taxon>Bacteroidota</taxon>
        <taxon>Sphingobacteriia</taxon>
        <taxon>Sphingobacteriales</taxon>
        <taxon>Sphingobacteriaceae</taxon>
        <taxon>Pedobacter</taxon>
    </lineage>
</organism>
<accession>A0A1W2D1F9</accession>
<dbReference type="EMBL" id="FWYB01000005">
    <property type="protein sequence ID" value="SMC90848.1"/>
    <property type="molecule type" value="Genomic_DNA"/>
</dbReference>
<sequence length="48" mass="5384">MGCIMINDTAHFNLFSFLYLRSQSAVFIQKTAERHPAALLSIIINTVS</sequence>
<reference evidence="1 2" key="1">
    <citation type="submission" date="2017-04" db="EMBL/GenBank/DDBJ databases">
        <authorList>
            <person name="Afonso C.L."/>
            <person name="Miller P.J."/>
            <person name="Scott M.A."/>
            <person name="Spackman E."/>
            <person name="Goraichik I."/>
            <person name="Dimitrov K.M."/>
            <person name="Suarez D.L."/>
            <person name="Swayne D.E."/>
        </authorList>
    </citation>
    <scope>NUCLEOTIDE SEQUENCE [LARGE SCALE GENOMIC DNA]</scope>
    <source>
        <strain evidence="1 2">DSM 19625</strain>
    </source>
</reference>
<evidence type="ECO:0000313" key="2">
    <source>
        <dbReference type="Proteomes" id="UP000192678"/>
    </source>
</evidence>
<protein>
    <submittedName>
        <fullName evidence="1">Uncharacterized protein</fullName>
    </submittedName>
</protein>
<keyword evidence="2" id="KW-1185">Reference proteome</keyword>
<evidence type="ECO:0000313" key="1">
    <source>
        <dbReference type="EMBL" id="SMC90848.1"/>
    </source>
</evidence>